<dbReference type="Pfam" id="PF20499">
    <property type="entry name" value="DUF6729"/>
    <property type="match status" value="1"/>
</dbReference>
<evidence type="ECO:0000313" key="5">
    <source>
        <dbReference type="EMBL" id="RUS90905.1"/>
    </source>
</evidence>
<keyword evidence="6" id="KW-1185">Reference proteome</keyword>
<evidence type="ECO:0000259" key="4">
    <source>
        <dbReference type="Pfam" id="PF20499"/>
    </source>
</evidence>
<evidence type="ECO:0000256" key="3">
    <source>
        <dbReference type="SAM" id="SignalP"/>
    </source>
</evidence>
<keyword evidence="1" id="KW-0175">Coiled coil</keyword>
<protein>
    <recommendedName>
        <fullName evidence="4">DUF6729 domain-containing protein</fullName>
    </recommendedName>
</protein>
<keyword evidence="3" id="KW-0732">Signal</keyword>
<evidence type="ECO:0000313" key="6">
    <source>
        <dbReference type="Proteomes" id="UP000271974"/>
    </source>
</evidence>
<dbReference type="PANTHER" id="PTHR24401:SF29">
    <property type="entry name" value="SI:CH211-243P7.3-RELATED"/>
    <property type="match status" value="1"/>
</dbReference>
<dbReference type="InterPro" id="IPR046616">
    <property type="entry name" value="DUF6729"/>
</dbReference>
<accession>A0A3S1BX12</accession>
<name>A0A3S1BX12_ELYCH</name>
<feature type="coiled-coil region" evidence="1">
    <location>
        <begin position="191"/>
        <end position="218"/>
    </location>
</feature>
<reference evidence="5 6" key="1">
    <citation type="submission" date="2019-01" db="EMBL/GenBank/DDBJ databases">
        <title>A draft genome assembly of the solar-powered sea slug Elysia chlorotica.</title>
        <authorList>
            <person name="Cai H."/>
            <person name="Li Q."/>
            <person name="Fang X."/>
            <person name="Li J."/>
            <person name="Curtis N.E."/>
            <person name="Altenburger A."/>
            <person name="Shibata T."/>
            <person name="Feng M."/>
            <person name="Maeda T."/>
            <person name="Schwartz J.A."/>
            <person name="Shigenobu S."/>
            <person name="Lundholm N."/>
            <person name="Nishiyama T."/>
            <person name="Yang H."/>
            <person name="Hasebe M."/>
            <person name="Li S."/>
            <person name="Pierce S.K."/>
            <person name="Wang J."/>
        </authorList>
    </citation>
    <scope>NUCLEOTIDE SEQUENCE [LARGE SCALE GENOMIC DNA]</scope>
    <source>
        <strain evidence="5">EC2010</strain>
        <tissue evidence="5">Whole organism of an adult</tissue>
    </source>
</reference>
<dbReference type="Proteomes" id="UP000271974">
    <property type="component" value="Unassembled WGS sequence"/>
</dbReference>
<dbReference type="PANTHER" id="PTHR24401">
    <property type="entry name" value="SI:CH211-243P7.3-RELATED"/>
    <property type="match status" value="1"/>
</dbReference>
<feature type="domain" description="DUF6729" evidence="4">
    <location>
        <begin position="245"/>
        <end position="324"/>
    </location>
</feature>
<dbReference type="AlphaFoldDB" id="A0A3S1BX12"/>
<feature type="region of interest" description="Disordered" evidence="2">
    <location>
        <begin position="166"/>
        <end position="187"/>
    </location>
</feature>
<evidence type="ECO:0000256" key="1">
    <source>
        <dbReference type="SAM" id="Coils"/>
    </source>
</evidence>
<sequence length="333" mass="37614">MNWYWVVVILGATTLQFGQFYHQTFWWCLENATGWVVGVVAQISTESEVGSFIGKNKKLLQQYALSFPSVEAEVSHRLATLTAEQKVQSTGDAGFTLLRFGEYRALSWGDLSTSDKKEHIRLCSYALKKKDVKRLSSMWEFQEYLLKNQPGARLLEAVSRSTPAASHEPVVSLEEVQPVGAPTSGDLSFDDDVAEETLLQLTQEAEKAEEELKGTQAGPSDFSDFLEPLVIADSSTPQVKMRKEWLKTLPVEDHVWVSKALFTDSGKLKRDLRSMWYHPPQPAAVYSRPPATTSAFFCHRFFLWMQYRIWANPFVCSQPGCARRRGSLAPVSF</sequence>
<proteinExistence type="predicted"/>
<dbReference type="OrthoDB" id="5989392at2759"/>
<organism evidence="5 6">
    <name type="scientific">Elysia chlorotica</name>
    <name type="common">Eastern emerald elysia</name>
    <name type="synonym">Sea slug</name>
    <dbReference type="NCBI Taxonomy" id="188477"/>
    <lineage>
        <taxon>Eukaryota</taxon>
        <taxon>Metazoa</taxon>
        <taxon>Spiralia</taxon>
        <taxon>Lophotrochozoa</taxon>
        <taxon>Mollusca</taxon>
        <taxon>Gastropoda</taxon>
        <taxon>Heterobranchia</taxon>
        <taxon>Euthyneura</taxon>
        <taxon>Panpulmonata</taxon>
        <taxon>Sacoglossa</taxon>
        <taxon>Placobranchoidea</taxon>
        <taxon>Plakobranchidae</taxon>
        <taxon>Elysia</taxon>
    </lineage>
</organism>
<evidence type="ECO:0000256" key="2">
    <source>
        <dbReference type="SAM" id="MobiDB-lite"/>
    </source>
</evidence>
<comment type="caution">
    <text evidence="5">The sequence shown here is derived from an EMBL/GenBank/DDBJ whole genome shotgun (WGS) entry which is preliminary data.</text>
</comment>
<feature type="chain" id="PRO_5018582579" description="DUF6729 domain-containing protein" evidence="3">
    <location>
        <begin position="19"/>
        <end position="333"/>
    </location>
</feature>
<feature type="signal peptide" evidence="3">
    <location>
        <begin position="1"/>
        <end position="18"/>
    </location>
</feature>
<gene>
    <name evidence="5" type="ORF">EGW08_001302</name>
</gene>
<dbReference type="EMBL" id="RQTK01000022">
    <property type="protein sequence ID" value="RUS90905.1"/>
    <property type="molecule type" value="Genomic_DNA"/>
</dbReference>